<dbReference type="InterPro" id="IPR023828">
    <property type="entry name" value="Peptidase_S8_Ser-AS"/>
</dbReference>
<evidence type="ECO:0000256" key="1">
    <source>
        <dbReference type="ARBA" id="ARBA00011073"/>
    </source>
</evidence>
<evidence type="ECO:0000256" key="2">
    <source>
        <dbReference type="ARBA" id="ARBA00022670"/>
    </source>
</evidence>
<evidence type="ECO:0000259" key="7">
    <source>
        <dbReference type="Pfam" id="PF00082"/>
    </source>
</evidence>
<dbReference type="RefSeq" id="WP_069312871.1">
    <property type="nucleotide sequence ID" value="NZ_MDTU01000001.1"/>
</dbReference>
<organism evidence="8 9">
    <name type="scientific">Piscirickettsia litoralis</name>
    <dbReference type="NCBI Taxonomy" id="1891921"/>
    <lineage>
        <taxon>Bacteria</taxon>
        <taxon>Pseudomonadati</taxon>
        <taxon>Pseudomonadota</taxon>
        <taxon>Gammaproteobacteria</taxon>
        <taxon>Thiotrichales</taxon>
        <taxon>Piscirickettsiaceae</taxon>
        <taxon>Piscirickettsia</taxon>
    </lineage>
</organism>
<dbReference type="EMBL" id="MDTU01000001">
    <property type="protein sequence ID" value="ODN43073.1"/>
    <property type="molecule type" value="Genomic_DNA"/>
</dbReference>
<dbReference type="PROSITE" id="PS00138">
    <property type="entry name" value="SUBTILASE_SER"/>
    <property type="match status" value="1"/>
</dbReference>
<dbReference type="Gene3D" id="3.40.50.200">
    <property type="entry name" value="Peptidase S8/S53 domain"/>
    <property type="match status" value="1"/>
</dbReference>
<dbReference type="PANTHER" id="PTHR43806:SF11">
    <property type="entry name" value="CEREVISIN-RELATED"/>
    <property type="match status" value="1"/>
</dbReference>
<proteinExistence type="inferred from homology"/>
<dbReference type="InterPro" id="IPR015500">
    <property type="entry name" value="Peptidase_S8_subtilisin-rel"/>
</dbReference>
<dbReference type="InterPro" id="IPR050131">
    <property type="entry name" value="Peptidase_S8_subtilisin-like"/>
</dbReference>
<dbReference type="InterPro" id="IPR000209">
    <property type="entry name" value="Peptidase_S8/S53_dom"/>
</dbReference>
<evidence type="ECO:0000256" key="5">
    <source>
        <dbReference type="PROSITE-ProRule" id="PRU01240"/>
    </source>
</evidence>
<evidence type="ECO:0000313" key="8">
    <source>
        <dbReference type="EMBL" id="ODN43073.1"/>
    </source>
</evidence>
<feature type="active site" description="Charge relay system" evidence="5">
    <location>
        <position position="427"/>
    </location>
</feature>
<dbReference type="PANTHER" id="PTHR43806">
    <property type="entry name" value="PEPTIDASE S8"/>
    <property type="match status" value="1"/>
</dbReference>
<keyword evidence="4 5" id="KW-0720">Serine protease</keyword>
<feature type="chain" id="PRO_5046168612" description="Peptidase S8/S53 domain-containing protein" evidence="6">
    <location>
        <begin position="24"/>
        <end position="481"/>
    </location>
</feature>
<feature type="active site" description="Charge relay system" evidence="5">
    <location>
        <position position="223"/>
    </location>
</feature>
<evidence type="ECO:0000313" key="9">
    <source>
        <dbReference type="Proteomes" id="UP000094329"/>
    </source>
</evidence>
<evidence type="ECO:0000256" key="6">
    <source>
        <dbReference type="SAM" id="SignalP"/>
    </source>
</evidence>
<sequence length="481" mass="51440">MQKRKLSLAIAVAGIGLLSQAYAGEVNLIVKYKPENSSLMNLNAMSSSSTSGLKVTKSQPINADTQLVTVETKDSDSMLLMSANSASAGDSSAKVDYKTAREFMDAHPDVVYALPAKSTMKAFDVQKKAISSPNTGTGVRDDWGKQWDMDSDGYGYGIGVNEAWRLIQNPAGTYVAVVDTGLAVQAPEDISKEVVDNGLPYFHYENNKTVVDYNVYQQSGHFHGTHVAGTIDANGPEVTGVAGPIDSIKVAPVKALADEGSGNTYAIMEAVKWSAGVPVSGVQTNNYPAKVINLSLGMSRYYTENGQEKTYYSESYWKNNVIPSMCAAWYDAAKSAEDEGATLVIAAGNDSHELWNDIPSGCQNFKSIVVEATGPTGKKSYYSTYSTNDWKLQSTVVRAPGGDADFGEAGEIYSTVNDGYGYMQGTSMATPHVAGMVSLIYSVDPTVTPDDVATILNQSAYDNTGVLSAQKVVSTTINRMK</sequence>
<reference evidence="8 9" key="1">
    <citation type="submission" date="2016-08" db="EMBL/GenBank/DDBJ databases">
        <title>Draft genome sequence of Candidatus Piscirickettsia litoralis, from seawater.</title>
        <authorList>
            <person name="Wan X."/>
            <person name="Lee A.J."/>
            <person name="Hou S."/>
            <person name="Donachie S.P."/>
        </authorList>
    </citation>
    <scope>NUCLEOTIDE SEQUENCE [LARGE SCALE GENOMIC DNA]</scope>
    <source>
        <strain evidence="8 9">Y2</strain>
    </source>
</reference>
<keyword evidence="6" id="KW-0732">Signal</keyword>
<protein>
    <recommendedName>
        <fullName evidence="7">Peptidase S8/S53 domain-containing protein</fullName>
    </recommendedName>
</protein>
<comment type="caution">
    <text evidence="8">The sequence shown here is derived from an EMBL/GenBank/DDBJ whole genome shotgun (WGS) entry which is preliminary data.</text>
</comment>
<evidence type="ECO:0000256" key="4">
    <source>
        <dbReference type="ARBA" id="ARBA00022825"/>
    </source>
</evidence>
<dbReference type="InterPro" id="IPR036852">
    <property type="entry name" value="Peptidase_S8/S53_dom_sf"/>
</dbReference>
<dbReference type="Pfam" id="PF00082">
    <property type="entry name" value="Peptidase_S8"/>
    <property type="match status" value="1"/>
</dbReference>
<dbReference type="PRINTS" id="PR00723">
    <property type="entry name" value="SUBTILISIN"/>
</dbReference>
<keyword evidence="9" id="KW-1185">Reference proteome</keyword>
<dbReference type="PROSITE" id="PS51892">
    <property type="entry name" value="SUBTILASE"/>
    <property type="match status" value="1"/>
</dbReference>
<feature type="signal peptide" evidence="6">
    <location>
        <begin position="1"/>
        <end position="23"/>
    </location>
</feature>
<feature type="domain" description="Peptidase S8/S53" evidence="7">
    <location>
        <begin position="172"/>
        <end position="466"/>
    </location>
</feature>
<accession>A0ABX3A5Z5</accession>
<name>A0ABX3A5Z5_9GAMM</name>
<dbReference type="SUPFAM" id="SSF52743">
    <property type="entry name" value="Subtilisin-like"/>
    <property type="match status" value="1"/>
</dbReference>
<dbReference type="Proteomes" id="UP000094329">
    <property type="component" value="Unassembled WGS sequence"/>
</dbReference>
<evidence type="ECO:0000256" key="3">
    <source>
        <dbReference type="ARBA" id="ARBA00022801"/>
    </source>
</evidence>
<keyword evidence="2 5" id="KW-0645">Protease</keyword>
<comment type="similarity">
    <text evidence="1 5">Belongs to the peptidase S8 family.</text>
</comment>
<gene>
    <name evidence="8" type="ORF">BGC07_09300</name>
</gene>
<keyword evidence="3 5" id="KW-0378">Hydrolase</keyword>
<feature type="active site" description="Charge relay system" evidence="5">
    <location>
        <position position="179"/>
    </location>
</feature>